<comment type="subcellular location">
    <subcellularLocation>
        <location evidence="2">Chromosome</location>
        <location evidence="2">Telomere</location>
    </subcellularLocation>
    <subcellularLocation>
        <location evidence="1">Nucleus</location>
    </subcellularLocation>
</comment>
<dbReference type="Gene3D" id="2.40.50.140">
    <property type="entry name" value="Nucleic acid-binding proteins"/>
    <property type="match status" value="4"/>
</dbReference>
<sequence length="1000" mass="112134">MKRAAPAHEYPSKQIKLSEHPLFEKPSPERDPNTILEHGLSDNPGYIPCICFMTWRPTKKHRAIVETTGTALPKCRFEVEFTGACTEFFHEIELKARDEFLLSLRGARIVKLEKCSLPCSLPMKLIYEEGVVIKFLKRRGPCQTVDTWKLKEIANRDEDTWFLTPRERTGQADVIEEWVTELATASRPSTKTTPVLDSSISTPGRGHQTRPLLATSHSGSSVTAVQEEVNPGTLSRPPVIPTTVGQPTVKLSKKKMRELKKQERAALRSGVGILPESMSASTNTHPSPAALSTTVHRISQAIPSARVPEDGQQVPIRAQVAAPAFATGLKTSSGRYDPLKNALPVGALCNLIGVVVHASSPSRTRTGDLSCNVKLIDPSNTVVDNLNNFGSFQINCFTKQHPQWLPQPKFGEVLIMRDVKISNHQGNTMGIGYKDKMQWAIYCPTTGKVRRSDLGDVPESEGADQGFGYQFSPFFQPDEAVIRYCLKLADWWLDVEKQRKAIGEVHQVGGTNEGLSVHDQSQRKHKLISEAGPHVPPSGYFDCTVEVLHGHMNDNGVYSLYVTDYTVNEAITPVQAEWCPAGLADHVLKIEAWDAAVEVVQTMFVGEYYSIKNARMKFSQGGYLEGKLNEQKVRKLDVEEDSDVDRHFKALLERKSAWRETNVVKDEGDDVFEYSTIDLASEGKHFNCVVEVLHAVYDGDGTSCIYVTDYTSRDELATTNAHGSWGDGLQGRILRIALFNNQAEMTKSVQAGSFYTIKKLRMKKSTTALQFQGQLGGMERLIFLLNPRSDDDKLNDLKQRKEEWKYSRETPKAITKVQSPQSGSEPALRGKTIAELEADLKCPNKSRITARIVDFRPWNLRDAVVIHCTKCNQDLPDFQKACFKCHDTDHEYVRYLYQMYLLLQDEDGKQLYVSLHDESSVFNDLKRTDINEDRSGFQAFSNRLSKMLGNLPEIHNGPFPKEKPPTIAPDTPMLSLIVDSWEVEGKRAYCLAECEDLLAR</sequence>
<evidence type="ECO:0000256" key="3">
    <source>
        <dbReference type="ARBA" id="ARBA00008442"/>
    </source>
</evidence>
<gene>
    <name evidence="12" type="ORF">D9615_004129</name>
</gene>
<proteinExistence type="inferred from homology"/>
<dbReference type="InterPro" id="IPR012340">
    <property type="entry name" value="NA-bd_OB-fold"/>
</dbReference>
<dbReference type="PANTHER" id="PTHR14513:SF0">
    <property type="entry name" value="PROTECTION OF TELOMERES PROTEIN 1"/>
    <property type="match status" value="1"/>
</dbReference>
<evidence type="ECO:0000256" key="9">
    <source>
        <dbReference type="SAM" id="MobiDB-lite"/>
    </source>
</evidence>
<dbReference type="InterPro" id="IPR011564">
    <property type="entry name" value="Telomer_end-bd_POT1/Cdc13"/>
</dbReference>
<keyword evidence="8" id="KW-0539">Nucleus</keyword>
<comment type="caution">
    <text evidence="12">The sequence shown here is derived from an EMBL/GenBank/DDBJ whole genome shotgun (WGS) entry which is preliminary data.</text>
</comment>
<evidence type="ECO:0000259" key="11">
    <source>
        <dbReference type="Pfam" id="PF16686"/>
    </source>
</evidence>
<dbReference type="Pfam" id="PF16686">
    <property type="entry name" value="POT1PC"/>
    <property type="match status" value="2"/>
</dbReference>
<dbReference type="GO" id="GO:0032210">
    <property type="term" value="P:regulation of telomere maintenance via telomerase"/>
    <property type="evidence" value="ECO:0007669"/>
    <property type="project" value="TreeGrafter"/>
</dbReference>
<dbReference type="InterPro" id="IPR032042">
    <property type="entry name" value="POT1PC"/>
</dbReference>
<evidence type="ECO:0000256" key="2">
    <source>
        <dbReference type="ARBA" id="ARBA00004574"/>
    </source>
</evidence>
<dbReference type="GO" id="GO:0010521">
    <property type="term" value="F:telomerase inhibitor activity"/>
    <property type="evidence" value="ECO:0007669"/>
    <property type="project" value="TreeGrafter"/>
</dbReference>
<feature type="domain" description="Protection of telomeres protein 1 ssDNA-binding" evidence="11">
    <location>
        <begin position="681"/>
        <end position="805"/>
    </location>
</feature>
<evidence type="ECO:0000256" key="1">
    <source>
        <dbReference type="ARBA" id="ARBA00004123"/>
    </source>
</evidence>
<evidence type="ECO:0000256" key="8">
    <source>
        <dbReference type="ARBA" id="ARBA00023242"/>
    </source>
</evidence>
<keyword evidence="6" id="KW-0779">Telomere</keyword>
<dbReference type="OrthoDB" id="2186770at2759"/>
<evidence type="ECO:0000313" key="12">
    <source>
        <dbReference type="EMBL" id="KAF5381117.1"/>
    </source>
</evidence>
<evidence type="ECO:0000313" key="13">
    <source>
        <dbReference type="Proteomes" id="UP000565441"/>
    </source>
</evidence>
<feature type="region of interest" description="Disordered" evidence="9">
    <location>
        <begin position="186"/>
        <end position="254"/>
    </location>
</feature>
<keyword evidence="7" id="KW-0238">DNA-binding</keyword>
<dbReference type="SUPFAM" id="SSF50249">
    <property type="entry name" value="Nucleic acid-binding proteins"/>
    <property type="match status" value="3"/>
</dbReference>
<feature type="domain" description="Protection of telomeres protein 1 ssDNA-binding" evidence="11">
    <location>
        <begin position="535"/>
        <end position="660"/>
    </location>
</feature>
<evidence type="ECO:0000256" key="6">
    <source>
        <dbReference type="ARBA" id="ARBA00022895"/>
    </source>
</evidence>
<feature type="domain" description="Telomeric single stranded DNA binding POT1/Cdc13" evidence="10">
    <location>
        <begin position="345"/>
        <end position="448"/>
    </location>
</feature>
<dbReference type="GO" id="GO:0016233">
    <property type="term" value="P:telomere capping"/>
    <property type="evidence" value="ECO:0007669"/>
    <property type="project" value="TreeGrafter"/>
</dbReference>
<feature type="compositionally biased region" description="Polar residues" evidence="9">
    <location>
        <begin position="215"/>
        <end position="224"/>
    </location>
</feature>
<dbReference type="InterPro" id="IPR028389">
    <property type="entry name" value="POT1"/>
</dbReference>
<dbReference type="AlphaFoldDB" id="A0A8H5HD51"/>
<dbReference type="GO" id="GO:0000783">
    <property type="term" value="C:nuclear telomere cap complex"/>
    <property type="evidence" value="ECO:0007669"/>
    <property type="project" value="TreeGrafter"/>
</dbReference>
<reference evidence="12 13" key="1">
    <citation type="journal article" date="2020" name="ISME J.">
        <title>Uncovering the hidden diversity of litter-decomposition mechanisms in mushroom-forming fungi.</title>
        <authorList>
            <person name="Floudas D."/>
            <person name="Bentzer J."/>
            <person name="Ahren D."/>
            <person name="Johansson T."/>
            <person name="Persson P."/>
            <person name="Tunlid A."/>
        </authorList>
    </citation>
    <scope>NUCLEOTIDE SEQUENCE [LARGE SCALE GENOMIC DNA]</scope>
    <source>
        <strain evidence="12 13">CBS 661.87</strain>
    </source>
</reference>
<keyword evidence="13" id="KW-1185">Reference proteome</keyword>
<dbReference type="EMBL" id="JAACJP010000012">
    <property type="protein sequence ID" value="KAF5381117.1"/>
    <property type="molecule type" value="Genomic_DNA"/>
</dbReference>
<dbReference type="Pfam" id="PF02765">
    <property type="entry name" value="POT1"/>
    <property type="match status" value="1"/>
</dbReference>
<evidence type="ECO:0000256" key="5">
    <source>
        <dbReference type="ARBA" id="ARBA00022454"/>
    </source>
</evidence>
<dbReference type="GO" id="GO:0098505">
    <property type="term" value="F:G-rich strand telomeric DNA binding"/>
    <property type="evidence" value="ECO:0007669"/>
    <property type="project" value="TreeGrafter"/>
</dbReference>
<feature type="compositionally biased region" description="Polar residues" evidence="9">
    <location>
        <begin position="186"/>
        <end position="202"/>
    </location>
</feature>
<evidence type="ECO:0000256" key="4">
    <source>
        <dbReference type="ARBA" id="ARBA00015253"/>
    </source>
</evidence>
<dbReference type="Proteomes" id="UP000565441">
    <property type="component" value="Unassembled WGS sequence"/>
</dbReference>
<protein>
    <recommendedName>
        <fullName evidence="4">Protection of telomeres protein 1</fullName>
    </recommendedName>
</protein>
<comment type="similarity">
    <text evidence="3">Belongs to the telombin family.</text>
</comment>
<name>A0A8H5HD51_9AGAR</name>
<evidence type="ECO:0000259" key="10">
    <source>
        <dbReference type="Pfam" id="PF02765"/>
    </source>
</evidence>
<dbReference type="PANTHER" id="PTHR14513">
    <property type="entry name" value="PROTECTION OF TELOMERES 1"/>
    <property type="match status" value="1"/>
</dbReference>
<evidence type="ECO:0000256" key="7">
    <source>
        <dbReference type="ARBA" id="ARBA00023125"/>
    </source>
</evidence>
<keyword evidence="5" id="KW-0158">Chromosome</keyword>
<organism evidence="12 13">
    <name type="scientific">Tricholomella constricta</name>
    <dbReference type="NCBI Taxonomy" id="117010"/>
    <lineage>
        <taxon>Eukaryota</taxon>
        <taxon>Fungi</taxon>
        <taxon>Dikarya</taxon>
        <taxon>Basidiomycota</taxon>
        <taxon>Agaricomycotina</taxon>
        <taxon>Agaricomycetes</taxon>
        <taxon>Agaricomycetidae</taxon>
        <taxon>Agaricales</taxon>
        <taxon>Tricholomatineae</taxon>
        <taxon>Lyophyllaceae</taxon>
        <taxon>Tricholomella</taxon>
    </lineage>
</organism>
<accession>A0A8H5HD51</accession>